<dbReference type="Proteomes" id="UP000694867">
    <property type="component" value="Unplaced"/>
</dbReference>
<dbReference type="GO" id="GO:0016787">
    <property type="term" value="F:hydrolase activity"/>
    <property type="evidence" value="ECO:0007669"/>
    <property type="project" value="UniProtKB-KW"/>
</dbReference>
<dbReference type="GeneID" id="100909043"/>
<keyword evidence="6" id="KW-0325">Glycoprotein</keyword>
<accession>A0AAJ7SIQ1</accession>
<keyword evidence="3" id="KW-0378">Hydrolase</keyword>
<dbReference type="FunFam" id="3.40.50.1820:FF:000057">
    <property type="entry name" value="Lipase"/>
    <property type="match status" value="1"/>
</dbReference>
<organism evidence="8 9">
    <name type="scientific">Galendromus occidentalis</name>
    <name type="common">western predatory mite</name>
    <dbReference type="NCBI Taxonomy" id="34638"/>
    <lineage>
        <taxon>Eukaryota</taxon>
        <taxon>Metazoa</taxon>
        <taxon>Ecdysozoa</taxon>
        <taxon>Arthropoda</taxon>
        <taxon>Chelicerata</taxon>
        <taxon>Arachnida</taxon>
        <taxon>Acari</taxon>
        <taxon>Parasitiformes</taxon>
        <taxon>Mesostigmata</taxon>
        <taxon>Gamasina</taxon>
        <taxon>Phytoseioidea</taxon>
        <taxon>Phytoseiidae</taxon>
        <taxon>Typhlodrominae</taxon>
        <taxon>Galendromus</taxon>
    </lineage>
</organism>
<evidence type="ECO:0000313" key="8">
    <source>
        <dbReference type="Proteomes" id="UP000694867"/>
    </source>
</evidence>
<keyword evidence="2" id="KW-0732">Signal</keyword>
<evidence type="ECO:0000256" key="5">
    <source>
        <dbReference type="ARBA" id="ARBA00023098"/>
    </source>
</evidence>
<keyword evidence="5" id="KW-0443">Lipid metabolism</keyword>
<comment type="similarity">
    <text evidence="1">Belongs to the AB hydrolase superfamily. Lipase family.</text>
</comment>
<dbReference type="PANTHER" id="PTHR11005">
    <property type="entry name" value="LYSOSOMAL ACID LIPASE-RELATED"/>
    <property type="match status" value="1"/>
</dbReference>
<dbReference type="InterPro" id="IPR029058">
    <property type="entry name" value="AB_hydrolase_fold"/>
</dbReference>
<name>A0AAJ7SIQ1_9ACAR</name>
<evidence type="ECO:0000256" key="2">
    <source>
        <dbReference type="ARBA" id="ARBA00022729"/>
    </source>
</evidence>
<dbReference type="GO" id="GO:0016042">
    <property type="term" value="P:lipid catabolic process"/>
    <property type="evidence" value="ECO:0007669"/>
    <property type="project" value="UniProtKB-KW"/>
</dbReference>
<sequence length="420" mass="47307">MGTYAALHGANLTSYDVLTSDGWLLGVHRVQNMEIFDPKLSTPVLLCHGFAAASFDYLSNRRNESLGFLLADQGYDVWMINFRANRFSNRKMTSDRTITPPTPEDYLRVSFQYMAERDIPAVVDKILEETEQDAIYAVGYSMGGTSMFAMLSENHKYDDKILHFVALAPVLRTGPDASFKTRTLFSIAPAITFLMSAKSVFTTFFGRQILSTASLSDFDSTSSTECQMFPLLCQAFLNMVIITQPGLGYSHLASLRNGIRSSMIPSGFTLMTAYHFTQGYSRGNLAKLDFRSIPQSGIRNIDEYGSDEPPVYDIGGVRVNYSVIFTTNDMISGVQTAKKVIDYLNIEPENYKLVNDFTHLDVIWGWDSRCWIFDDIVERFNNIEMTRGQERIEYRGRAVAYVESLNLENNCDQIVASGES</sequence>
<evidence type="ECO:0000256" key="3">
    <source>
        <dbReference type="ARBA" id="ARBA00022801"/>
    </source>
</evidence>
<dbReference type="AlphaFoldDB" id="A0AAJ7SIQ1"/>
<dbReference type="Pfam" id="PF00561">
    <property type="entry name" value="Abhydrolase_1"/>
    <property type="match status" value="1"/>
</dbReference>
<evidence type="ECO:0000313" key="9">
    <source>
        <dbReference type="RefSeq" id="XP_028968771.1"/>
    </source>
</evidence>
<feature type="domain" description="AB hydrolase-1" evidence="7">
    <location>
        <begin position="43"/>
        <end position="177"/>
    </location>
</feature>
<keyword evidence="4" id="KW-0442">Lipid degradation</keyword>
<dbReference type="KEGG" id="goe:100909043"/>
<evidence type="ECO:0000259" key="7">
    <source>
        <dbReference type="Pfam" id="PF00561"/>
    </source>
</evidence>
<evidence type="ECO:0000256" key="4">
    <source>
        <dbReference type="ARBA" id="ARBA00022963"/>
    </source>
</evidence>
<protein>
    <submittedName>
        <fullName evidence="9">Lipase member J</fullName>
    </submittedName>
</protein>
<evidence type="ECO:0000256" key="1">
    <source>
        <dbReference type="ARBA" id="ARBA00010701"/>
    </source>
</evidence>
<dbReference type="InterPro" id="IPR000073">
    <property type="entry name" value="AB_hydrolase_1"/>
</dbReference>
<proteinExistence type="inferred from homology"/>
<keyword evidence="8" id="KW-1185">Reference proteome</keyword>
<evidence type="ECO:0000256" key="6">
    <source>
        <dbReference type="ARBA" id="ARBA00023180"/>
    </source>
</evidence>
<gene>
    <name evidence="9" type="primary">LOC100909043</name>
</gene>
<dbReference type="SUPFAM" id="SSF53474">
    <property type="entry name" value="alpha/beta-Hydrolases"/>
    <property type="match status" value="1"/>
</dbReference>
<dbReference type="Gene3D" id="3.40.50.1820">
    <property type="entry name" value="alpha/beta hydrolase"/>
    <property type="match status" value="1"/>
</dbReference>
<dbReference type="RefSeq" id="XP_028968771.1">
    <property type="nucleotide sequence ID" value="XM_029112938.1"/>
</dbReference>
<reference evidence="9" key="1">
    <citation type="submission" date="2025-08" db="UniProtKB">
        <authorList>
            <consortium name="RefSeq"/>
        </authorList>
    </citation>
    <scope>IDENTIFICATION</scope>
</reference>